<proteinExistence type="predicted"/>
<name>A0AC61S7N6_9BACT</name>
<sequence>MNKIILYITLLLCFTSCKHDNDNPNKNSCQRTVLIYIAANNNLSGYSQLDIEEMRQGVISNGLNGGRLLIFNITRKQSPALYEMKDDGKMELLKEYGDNISSVDPGTLRQVCEDSRRIAPNSDYGLILWSHSSGWLSHTPSSPNRNSGMEYSWGMDGSQAMTIPQLREALEGISFSFIYFDSCFMGNIESLYELRNNASAIVASPTEVLTEGMPYDKNIKCFFASPEADMVQAAKNTFNYYNSLNGADRSCTISVYNTSALEKLASVARNIMAANTKIPQGVELQQYGYNINGAYFDGYFYDMYQYLSSLCINNQQLTNELNDVWNNLTTFQAHTPLFWNRFSLDKTNGVSCFIYPDNEIIGAKYGYTELEWYTNVVLPSTK</sequence>
<organism evidence="1 2">
    <name type="scientific">Muribaculum caecicola</name>
    <dbReference type="NCBI Taxonomy" id="3038144"/>
    <lineage>
        <taxon>Bacteria</taxon>
        <taxon>Pseudomonadati</taxon>
        <taxon>Bacteroidota</taxon>
        <taxon>Bacteroidia</taxon>
        <taxon>Bacteroidales</taxon>
        <taxon>Muribaculaceae</taxon>
        <taxon>Muribaculum</taxon>
    </lineage>
</organism>
<protein>
    <submittedName>
        <fullName evidence="1">Uncharacterized protein</fullName>
    </submittedName>
</protein>
<dbReference type="EMBL" id="SSTG01000010">
    <property type="protein sequence ID" value="THG54773.1"/>
    <property type="molecule type" value="Genomic_DNA"/>
</dbReference>
<evidence type="ECO:0000313" key="2">
    <source>
        <dbReference type="Proteomes" id="UP000305401"/>
    </source>
</evidence>
<gene>
    <name evidence="1" type="ORF">E5990_01760</name>
</gene>
<accession>A0AC61S7N6</accession>
<comment type="caution">
    <text evidence="1">The sequence shown here is derived from an EMBL/GenBank/DDBJ whole genome shotgun (WGS) entry which is preliminary data.</text>
</comment>
<evidence type="ECO:0000313" key="1">
    <source>
        <dbReference type="EMBL" id="THG54773.1"/>
    </source>
</evidence>
<reference evidence="1" key="1">
    <citation type="submission" date="2019-04" db="EMBL/GenBank/DDBJ databases">
        <title>Microbes associate with the intestines of laboratory mice.</title>
        <authorList>
            <person name="Navarre W."/>
            <person name="Wong E."/>
            <person name="Huang K.C."/>
            <person name="Tropini C."/>
            <person name="Ng K."/>
            <person name="Yu B."/>
        </authorList>
    </citation>
    <scope>NUCLEOTIDE SEQUENCE</scope>
    <source>
        <strain evidence="1">NM86_A22</strain>
    </source>
</reference>
<dbReference type="Proteomes" id="UP000305401">
    <property type="component" value="Unassembled WGS sequence"/>
</dbReference>
<keyword evidence="2" id="KW-1185">Reference proteome</keyword>